<dbReference type="Pfam" id="PF13456">
    <property type="entry name" value="RVT_3"/>
    <property type="match status" value="1"/>
</dbReference>
<dbReference type="AlphaFoldDB" id="A0A3P5YBI5"/>
<organism evidence="3">
    <name type="scientific">Brassica campestris</name>
    <name type="common">Field mustard</name>
    <dbReference type="NCBI Taxonomy" id="3711"/>
    <lineage>
        <taxon>Eukaryota</taxon>
        <taxon>Viridiplantae</taxon>
        <taxon>Streptophyta</taxon>
        <taxon>Embryophyta</taxon>
        <taxon>Tracheophyta</taxon>
        <taxon>Spermatophyta</taxon>
        <taxon>Magnoliopsida</taxon>
        <taxon>eudicotyledons</taxon>
        <taxon>Gunneridae</taxon>
        <taxon>Pentapetalae</taxon>
        <taxon>rosids</taxon>
        <taxon>malvids</taxon>
        <taxon>Brassicales</taxon>
        <taxon>Brassicaceae</taxon>
        <taxon>Brassiceae</taxon>
        <taxon>Brassica</taxon>
    </lineage>
</organism>
<dbReference type="PANTHER" id="PTHR47723:SF19">
    <property type="entry name" value="POLYNUCLEOTIDYL TRANSFERASE, RIBONUCLEASE H-LIKE SUPERFAMILY PROTEIN"/>
    <property type="match status" value="1"/>
</dbReference>
<dbReference type="EMBL" id="LS974625">
    <property type="protein sequence ID" value="CAG7860531.1"/>
    <property type="molecule type" value="Genomic_DNA"/>
</dbReference>
<dbReference type="Gene3D" id="3.30.420.10">
    <property type="entry name" value="Ribonuclease H-like superfamily/Ribonuclease H"/>
    <property type="match status" value="1"/>
</dbReference>
<evidence type="ECO:0000259" key="1">
    <source>
        <dbReference type="Pfam" id="PF13456"/>
    </source>
</evidence>
<proteinExistence type="predicted"/>
<dbReference type="Gramene" id="A09p09980.2_BraZ1">
    <property type="protein sequence ID" value="A09p09980.2_BraZ1.CDS.1"/>
    <property type="gene ID" value="A09g09980.2_BraZ1"/>
</dbReference>
<dbReference type="InterPro" id="IPR002156">
    <property type="entry name" value="RNaseH_domain"/>
</dbReference>
<feature type="domain" description="RNase H type-1" evidence="1">
    <location>
        <begin position="1"/>
        <end position="72"/>
    </location>
</feature>
<dbReference type="InterPro" id="IPR044730">
    <property type="entry name" value="RNase_H-like_dom_plant"/>
</dbReference>
<dbReference type="InterPro" id="IPR053151">
    <property type="entry name" value="RNase_H-like"/>
</dbReference>
<reference evidence="3" key="1">
    <citation type="submission" date="2018-11" db="EMBL/GenBank/DDBJ databases">
        <authorList>
            <consortium name="Genoscope - CEA"/>
            <person name="William W."/>
        </authorList>
    </citation>
    <scope>NUCLEOTIDE SEQUENCE</scope>
</reference>
<dbReference type="GO" id="GO:0004523">
    <property type="term" value="F:RNA-DNA hybrid ribonuclease activity"/>
    <property type="evidence" value="ECO:0007669"/>
    <property type="project" value="InterPro"/>
</dbReference>
<dbReference type="SUPFAM" id="SSF53098">
    <property type="entry name" value="Ribonuclease H-like"/>
    <property type="match status" value="1"/>
</dbReference>
<evidence type="ECO:0000313" key="3">
    <source>
        <dbReference type="EMBL" id="VDC58990.1"/>
    </source>
</evidence>
<evidence type="ECO:0000313" key="2">
    <source>
        <dbReference type="EMBL" id="CAG7860531.1"/>
    </source>
</evidence>
<dbReference type="GO" id="GO:0003676">
    <property type="term" value="F:nucleic acid binding"/>
    <property type="evidence" value="ECO:0007669"/>
    <property type="project" value="InterPro"/>
</dbReference>
<name>A0A3P5YBI5_BRACM</name>
<dbReference type="InterPro" id="IPR036397">
    <property type="entry name" value="RNaseH_sf"/>
</dbReference>
<dbReference type="CDD" id="cd06222">
    <property type="entry name" value="RNase_H_like"/>
    <property type="match status" value="1"/>
</dbReference>
<sequence>MALQHCWTKGYRKIILESDCLKAIQFLRDKNLYFSGYNWIRDITWWSRRFEDVRFSWISREANKVADKLAKTSSHTVSFIFHNYVPVAITNLLHEDYVNVHL</sequence>
<accession>A0A3P5YBI5</accession>
<dbReference type="Proteomes" id="UP000694005">
    <property type="component" value="Chromosome A09"/>
</dbReference>
<protein>
    <recommendedName>
        <fullName evidence="1">RNase H type-1 domain-containing protein</fullName>
    </recommendedName>
</protein>
<gene>
    <name evidence="3" type="ORF">BRAA09T36601Z</name>
    <name evidence="2" type="ORF">BRAPAZ1V2_A09P09980.2</name>
</gene>
<dbReference type="PANTHER" id="PTHR47723">
    <property type="entry name" value="OS05G0353850 PROTEIN"/>
    <property type="match status" value="1"/>
</dbReference>
<dbReference type="InterPro" id="IPR012337">
    <property type="entry name" value="RNaseH-like_sf"/>
</dbReference>
<dbReference type="EMBL" id="LR031568">
    <property type="protein sequence ID" value="VDC58990.1"/>
    <property type="molecule type" value="Genomic_DNA"/>
</dbReference>